<dbReference type="AlphaFoldDB" id="A0A5V4ZDS7"/>
<dbReference type="EMBL" id="AAHBYH010000041">
    <property type="protein sequence ID" value="EBU3914577.1"/>
    <property type="molecule type" value="Genomic_DNA"/>
</dbReference>
<comment type="caution">
    <text evidence="1">The sequence shown here is derived from an EMBL/GenBank/DDBJ whole genome shotgun (WGS) entry which is preliminary data.</text>
</comment>
<dbReference type="Gene3D" id="3.40.50.300">
    <property type="entry name" value="P-loop containing nucleotide triphosphate hydrolases"/>
    <property type="match status" value="1"/>
</dbReference>
<dbReference type="CDD" id="cd01125">
    <property type="entry name" value="RepA_RSF1010_like"/>
    <property type="match status" value="1"/>
</dbReference>
<gene>
    <name evidence="1" type="ORF">CWK15_24905</name>
</gene>
<name>A0A5V4ZDS7_SALER</name>
<dbReference type="SUPFAM" id="SSF52540">
    <property type="entry name" value="P-loop containing nucleoside triphosphate hydrolases"/>
    <property type="match status" value="1"/>
</dbReference>
<proteinExistence type="predicted"/>
<sequence length="452" mass="49842">MSAAKKLPDAVLSCLYRWMQHNGELDKLTLQAAIKQTVPETPEGATVRRLESMRGKYDAMFDAGYFNALKPEQGQKRRCELVAETMGADAVKEILTDERIALLFPATPPEVRKTRLPLSVGSDGFDRQMDYTIKAYLPANSLCSIYGPSGSYKSFLAVSWACHIAAGLQWSERSVASGSALYVVGEGGLGVPRRVRAWERTYNDDKRLTNLYLVNRPVFPVRSDEVAEVILAAKQVEATTGQPVRLIVIDTLARCFGGNDENDARDMGAFIEGCDTIKRETGATLLVVHHSGKDEGKGARGSSAFRAALDAEFNVRREGAGGALILRCTKMKDAEEPGQCAYDLKAVGLFTDSDGDDVYSLVVVDVPREPRDTDPELENVKRLTDNHAALWQCIRSRKAQGEPCNRAVVRDDIIAMFGESGRKSFHRWLEKLVRDELIEVSDSGDITMVGKE</sequence>
<protein>
    <submittedName>
        <fullName evidence="1">AAA family ATPase</fullName>
    </submittedName>
</protein>
<accession>A0A5V4ZDS7</accession>
<dbReference type="Pfam" id="PF13481">
    <property type="entry name" value="AAA_25"/>
    <property type="match status" value="1"/>
</dbReference>
<evidence type="ECO:0000313" key="1">
    <source>
        <dbReference type="EMBL" id="EBU3914577.1"/>
    </source>
</evidence>
<organism evidence="1">
    <name type="scientific">Salmonella enterica</name>
    <name type="common">Salmonella choleraesuis</name>
    <dbReference type="NCBI Taxonomy" id="28901"/>
    <lineage>
        <taxon>Bacteria</taxon>
        <taxon>Pseudomonadati</taxon>
        <taxon>Pseudomonadota</taxon>
        <taxon>Gammaproteobacteria</taxon>
        <taxon>Enterobacterales</taxon>
        <taxon>Enterobacteriaceae</taxon>
        <taxon>Salmonella</taxon>
    </lineage>
</organism>
<reference evidence="1" key="1">
    <citation type="submission" date="2018-07" db="EMBL/GenBank/DDBJ databases">
        <authorList>
            <consortium name="PulseNet: The National Subtyping Network for Foodborne Disease Surveillance"/>
            <person name="Tarr C.L."/>
            <person name="Trees E."/>
            <person name="Katz L.S."/>
            <person name="Carleton-Romer H.A."/>
            <person name="Stroika S."/>
            <person name="Kucerova Z."/>
            <person name="Roache K.F."/>
            <person name="Sabol A.L."/>
            <person name="Besser J."/>
            <person name="Gerner-Smidt P."/>
        </authorList>
    </citation>
    <scope>NUCLEOTIDE SEQUENCE</scope>
    <source>
        <strain evidence="1">PNUSAS029138</strain>
    </source>
</reference>
<dbReference type="InterPro" id="IPR038724">
    <property type="entry name" value="RepA"/>
</dbReference>
<dbReference type="InterPro" id="IPR027417">
    <property type="entry name" value="P-loop_NTPase"/>
</dbReference>